<keyword evidence="7" id="KW-0676">Redox-active center</keyword>
<dbReference type="InterPro" id="IPR036249">
    <property type="entry name" value="Thioredoxin-like_sf"/>
</dbReference>
<sequence length="153" mass="17187">MKVKIGDQAPDFEVVTDEGTKIKLSDFRGKFVVLYFYPKDDTPGCRVEAMSFRDNFKDLEKLNAVVIGVSGDSVESHKKFKQKYSLPFILVSDEDGRIRELYGAKGLLVPPRVTFVIDKEGRIIHIYSSQLSPSSHVTEALKVIKGESEKTSN</sequence>
<dbReference type="Pfam" id="PF00578">
    <property type="entry name" value="AhpC-TSA"/>
    <property type="match status" value="1"/>
</dbReference>
<evidence type="ECO:0000256" key="7">
    <source>
        <dbReference type="ARBA" id="ARBA00023284"/>
    </source>
</evidence>
<name>A0A8D5U5F4_9CREN</name>
<dbReference type="EC" id="1.11.1.24" evidence="2"/>
<dbReference type="InterPro" id="IPR000866">
    <property type="entry name" value="AhpC/TSA"/>
</dbReference>
<dbReference type="PANTHER" id="PTHR42801">
    <property type="entry name" value="THIOREDOXIN-DEPENDENT PEROXIDE REDUCTASE"/>
    <property type="match status" value="1"/>
</dbReference>
<dbReference type="RefSeq" id="WP_221289646.1">
    <property type="nucleotide sequence ID" value="NZ_AP024597.1"/>
</dbReference>
<keyword evidence="14" id="KW-1185">Reference proteome</keyword>
<dbReference type="Proteomes" id="UP000825123">
    <property type="component" value="Chromosome"/>
</dbReference>
<evidence type="ECO:0000256" key="9">
    <source>
        <dbReference type="ARBA" id="ARBA00038489"/>
    </source>
</evidence>
<feature type="active site" description="Cysteine sulfenic acid (-SOH) intermediate; for peroxidase activity" evidence="11">
    <location>
        <position position="45"/>
    </location>
</feature>
<evidence type="ECO:0000256" key="10">
    <source>
        <dbReference type="ARBA" id="ARBA00049091"/>
    </source>
</evidence>
<evidence type="ECO:0000313" key="13">
    <source>
        <dbReference type="EMBL" id="BCU69648.1"/>
    </source>
</evidence>
<comment type="subunit">
    <text evidence="1">Monomer.</text>
</comment>
<dbReference type="InterPro" id="IPR024706">
    <property type="entry name" value="Peroxiredoxin_AhpC-typ"/>
</dbReference>
<comment type="similarity">
    <text evidence="9">Belongs to the peroxiredoxin family. BCP/PrxQ subfamily.</text>
</comment>
<dbReference type="PROSITE" id="PS51352">
    <property type="entry name" value="THIOREDOXIN_2"/>
    <property type="match status" value="1"/>
</dbReference>
<reference evidence="13 14" key="1">
    <citation type="submission" date="2021-04" db="EMBL/GenBank/DDBJ databases">
        <title>Complete genome sequence of Stygiolobus sp. KN-1.</title>
        <authorList>
            <person name="Nakamura K."/>
            <person name="Sakai H."/>
            <person name="Kurosawa N."/>
        </authorList>
    </citation>
    <scope>NUCLEOTIDE SEQUENCE [LARGE SCALE GENOMIC DNA]</scope>
    <source>
        <strain evidence="13 14">KN-1</strain>
    </source>
</reference>
<organism evidence="13 14">
    <name type="scientific">Stygiolobus caldivivus</name>
    <dbReference type="NCBI Taxonomy" id="2824673"/>
    <lineage>
        <taxon>Archaea</taxon>
        <taxon>Thermoproteota</taxon>
        <taxon>Thermoprotei</taxon>
        <taxon>Sulfolobales</taxon>
        <taxon>Sulfolobaceae</taxon>
        <taxon>Stygiolobus</taxon>
    </lineage>
</organism>
<dbReference type="Gene3D" id="3.40.30.10">
    <property type="entry name" value="Glutaredoxin"/>
    <property type="match status" value="1"/>
</dbReference>
<evidence type="ECO:0000256" key="5">
    <source>
        <dbReference type="ARBA" id="ARBA00023002"/>
    </source>
</evidence>
<dbReference type="KEGG" id="csty:KN1_09450"/>
<dbReference type="GO" id="GO:0034599">
    <property type="term" value="P:cellular response to oxidative stress"/>
    <property type="evidence" value="ECO:0007669"/>
    <property type="project" value="TreeGrafter"/>
</dbReference>
<dbReference type="FunFam" id="3.40.30.10:FF:000007">
    <property type="entry name" value="Thioredoxin-dependent thiol peroxidase"/>
    <property type="match status" value="1"/>
</dbReference>
<dbReference type="EMBL" id="AP024597">
    <property type="protein sequence ID" value="BCU69648.1"/>
    <property type="molecule type" value="Genomic_DNA"/>
</dbReference>
<dbReference type="InterPro" id="IPR013766">
    <property type="entry name" value="Thioredoxin_domain"/>
</dbReference>
<dbReference type="PANTHER" id="PTHR42801:SF4">
    <property type="entry name" value="AHPC_TSA FAMILY PROTEIN"/>
    <property type="match status" value="1"/>
</dbReference>
<evidence type="ECO:0000256" key="3">
    <source>
        <dbReference type="ARBA" id="ARBA00022559"/>
    </source>
</evidence>
<evidence type="ECO:0000256" key="2">
    <source>
        <dbReference type="ARBA" id="ARBA00013017"/>
    </source>
</evidence>
<evidence type="ECO:0000256" key="11">
    <source>
        <dbReference type="PIRSR" id="PIRSR000239-1"/>
    </source>
</evidence>
<feature type="domain" description="Thioredoxin" evidence="12">
    <location>
        <begin position="3"/>
        <end position="149"/>
    </location>
</feature>
<accession>A0A8D5U5F4</accession>
<dbReference type="AlphaFoldDB" id="A0A8D5U5F4"/>
<dbReference type="InterPro" id="IPR050924">
    <property type="entry name" value="Peroxiredoxin_BCP/PrxQ"/>
</dbReference>
<proteinExistence type="inferred from homology"/>
<evidence type="ECO:0000256" key="6">
    <source>
        <dbReference type="ARBA" id="ARBA00023157"/>
    </source>
</evidence>
<dbReference type="GO" id="GO:0045454">
    <property type="term" value="P:cell redox homeostasis"/>
    <property type="evidence" value="ECO:0007669"/>
    <property type="project" value="TreeGrafter"/>
</dbReference>
<dbReference type="CDD" id="cd03017">
    <property type="entry name" value="PRX_BCP"/>
    <property type="match status" value="1"/>
</dbReference>
<evidence type="ECO:0000256" key="1">
    <source>
        <dbReference type="ARBA" id="ARBA00011245"/>
    </source>
</evidence>
<dbReference type="PIRSF" id="PIRSF000239">
    <property type="entry name" value="AHPC"/>
    <property type="match status" value="1"/>
</dbReference>
<keyword evidence="6" id="KW-1015">Disulfide bond</keyword>
<evidence type="ECO:0000313" key="14">
    <source>
        <dbReference type="Proteomes" id="UP000825123"/>
    </source>
</evidence>
<keyword evidence="5" id="KW-0560">Oxidoreductase</keyword>
<evidence type="ECO:0000256" key="8">
    <source>
        <dbReference type="ARBA" id="ARBA00032824"/>
    </source>
</evidence>
<comment type="catalytic activity">
    <reaction evidence="10">
        <text>a hydroperoxide + [thioredoxin]-dithiol = an alcohol + [thioredoxin]-disulfide + H2O</text>
        <dbReference type="Rhea" id="RHEA:62620"/>
        <dbReference type="Rhea" id="RHEA-COMP:10698"/>
        <dbReference type="Rhea" id="RHEA-COMP:10700"/>
        <dbReference type="ChEBI" id="CHEBI:15377"/>
        <dbReference type="ChEBI" id="CHEBI:29950"/>
        <dbReference type="ChEBI" id="CHEBI:30879"/>
        <dbReference type="ChEBI" id="CHEBI:35924"/>
        <dbReference type="ChEBI" id="CHEBI:50058"/>
        <dbReference type="EC" id="1.11.1.24"/>
    </reaction>
</comment>
<evidence type="ECO:0000256" key="4">
    <source>
        <dbReference type="ARBA" id="ARBA00022862"/>
    </source>
</evidence>
<dbReference type="GO" id="GO:0005737">
    <property type="term" value="C:cytoplasm"/>
    <property type="evidence" value="ECO:0007669"/>
    <property type="project" value="TreeGrafter"/>
</dbReference>
<evidence type="ECO:0000259" key="12">
    <source>
        <dbReference type="PROSITE" id="PS51352"/>
    </source>
</evidence>
<gene>
    <name evidence="13" type="ORF">KN1_09450</name>
</gene>
<dbReference type="GO" id="GO:0008379">
    <property type="term" value="F:thioredoxin peroxidase activity"/>
    <property type="evidence" value="ECO:0007669"/>
    <property type="project" value="TreeGrafter"/>
</dbReference>
<keyword evidence="4" id="KW-0049">Antioxidant</keyword>
<protein>
    <recommendedName>
        <fullName evidence="2">thioredoxin-dependent peroxiredoxin</fullName>
        <ecNumber evidence="2">1.11.1.24</ecNumber>
    </recommendedName>
    <alternativeName>
        <fullName evidence="8">Thioredoxin peroxidase</fullName>
    </alternativeName>
</protein>
<dbReference type="SUPFAM" id="SSF52833">
    <property type="entry name" value="Thioredoxin-like"/>
    <property type="match status" value="1"/>
</dbReference>
<keyword evidence="3" id="KW-0575">Peroxidase</keyword>
<dbReference type="GeneID" id="66162694"/>